<dbReference type="EMBL" id="OGTP01000012">
    <property type="protein sequence ID" value="SPB16308.1"/>
    <property type="molecule type" value="Genomic_DNA"/>
</dbReference>
<dbReference type="AlphaFoldDB" id="A0A2U3I7Y9"/>
<evidence type="ECO:0000313" key="1">
    <source>
        <dbReference type="EMBL" id="SPB16308.1"/>
    </source>
</evidence>
<protein>
    <submittedName>
        <fullName evidence="1">3-hydroxyacyl-CoA dehydrogenase</fullName>
    </submittedName>
</protein>
<dbReference type="Proteomes" id="UP000238169">
    <property type="component" value="Unassembled WGS sequence"/>
</dbReference>
<sequence>MAVMRTVAMLVNEAADAVNQGVSGITRIHDVLRHLTAHFGSALSDQRFH</sequence>
<name>A0A2U3I7Y9_9BURK</name>
<proteinExistence type="predicted"/>
<gene>
    <name evidence="1" type="ORF">NOV72_03506</name>
</gene>
<keyword evidence="2" id="KW-1185">Reference proteome</keyword>
<evidence type="ECO:0000313" key="2">
    <source>
        <dbReference type="Proteomes" id="UP000238169"/>
    </source>
</evidence>
<accession>A0A2U3I7Y9</accession>
<organism evidence="1 2">
    <name type="scientific">Caballeronia novacaledonica</name>
    <dbReference type="NCBI Taxonomy" id="1544861"/>
    <lineage>
        <taxon>Bacteria</taxon>
        <taxon>Pseudomonadati</taxon>
        <taxon>Pseudomonadota</taxon>
        <taxon>Betaproteobacteria</taxon>
        <taxon>Burkholderiales</taxon>
        <taxon>Burkholderiaceae</taxon>
        <taxon>Caballeronia</taxon>
    </lineage>
</organism>
<reference evidence="2" key="1">
    <citation type="submission" date="2018-01" db="EMBL/GenBank/DDBJ databases">
        <authorList>
            <person name="Peeters C."/>
        </authorList>
    </citation>
    <scope>NUCLEOTIDE SEQUENCE [LARGE SCALE GENOMIC DNA]</scope>
</reference>